<proteinExistence type="inferred from homology"/>
<comment type="cofactor">
    <cofactor evidence="1">
        <name>pyridoxal 5'-phosphate</name>
        <dbReference type="ChEBI" id="CHEBI:597326"/>
    </cofactor>
</comment>
<dbReference type="InterPro" id="IPR015421">
    <property type="entry name" value="PyrdxlP-dep_Trfase_major"/>
</dbReference>
<dbReference type="Gene3D" id="3.40.640.10">
    <property type="entry name" value="Type I PLP-dependent aspartate aminotransferase-like (Major domain)"/>
    <property type="match status" value="1"/>
</dbReference>
<dbReference type="PIRSF" id="PIRSF000521">
    <property type="entry name" value="Transaminase_4ab_Lys_Orn"/>
    <property type="match status" value="1"/>
</dbReference>
<dbReference type="HOGENOM" id="CLU_016922_10_1_9"/>
<dbReference type="SUPFAM" id="SSF53383">
    <property type="entry name" value="PLP-dependent transferases"/>
    <property type="match status" value="1"/>
</dbReference>
<evidence type="ECO:0000313" key="6">
    <source>
        <dbReference type="EMBL" id="AJT50027.1"/>
    </source>
</evidence>
<dbReference type="Gene3D" id="3.90.1150.10">
    <property type="entry name" value="Aspartate Aminotransferase, domain 1"/>
    <property type="match status" value="1"/>
</dbReference>
<dbReference type="PROSITE" id="PS00600">
    <property type="entry name" value="AA_TRANSFER_CLASS_3"/>
    <property type="match status" value="1"/>
</dbReference>
<comment type="similarity">
    <text evidence="5">Belongs to the class-III pyridoxal-phosphate-dependent aminotransferase family.</text>
</comment>
<dbReference type="EC" id="2.6.1.11" evidence="6"/>
<evidence type="ECO:0000256" key="5">
    <source>
        <dbReference type="RuleBase" id="RU003560"/>
    </source>
</evidence>
<dbReference type="OrthoDB" id="9807885at2"/>
<reference evidence="6 7" key="1">
    <citation type="journal article" date="2012" name="J. Bacteriol.">
        <title>Genome sequence of Lactobacillus mucosae LM1, isolated from piglet feces.</title>
        <authorList>
            <person name="Lee J.H."/>
            <person name="Valeriano V.D."/>
            <person name="Shin Y.R."/>
            <person name="Chae J.P."/>
            <person name="Kim G.B."/>
            <person name="Ham J.S."/>
            <person name="Chun J."/>
            <person name="Kang D.K."/>
        </authorList>
    </citation>
    <scope>NUCLEOTIDE SEQUENCE [LARGE SCALE GENOMIC DNA]</scope>
    <source>
        <strain evidence="6 7">LM1</strain>
    </source>
</reference>
<name>A0A0D4CIR2_LIMMU</name>
<dbReference type="NCBIfam" id="NF002325">
    <property type="entry name" value="PRK01278.1"/>
    <property type="match status" value="1"/>
</dbReference>
<dbReference type="Proteomes" id="UP000003645">
    <property type="component" value="Chromosome"/>
</dbReference>
<dbReference type="RefSeq" id="WP_006500149.1">
    <property type="nucleotide sequence ID" value="NZ_CP011013.1"/>
</dbReference>
<dbReference type="InterPro" id="IPR005814">
    <property type="entry name" value="Aminotrans_3"/>
</dbReference>
<protein>
    <submittedName>
        <fullName evidence="6">Acetylornithine aminotransferase</fullName>
        <ecNumber evidence="6">2.6.1.11</ecNumber>
    </submittedName>
</protein>
<evidence type="ECO:0000256" key="2">
    <source>
        <dbReference type="ARBA" id="ARBA00022576"/>
    </source>
</evidence>
<dbReference type="STRING" id="1130798.LBLM1_02335"/>
<organism evidence="6 7">
    <name type="scientific">Limosilactobacillus mucosae LM1</name>
    <dbReference type="NCBI Taxonomy" id="1130798"/>
    <lineage>
        <taxon>Bacteria</taxon>
        <taxon>Bacillati</taxon>
        <taxon>Bacillota</taxon>
        <taxon>Bacilli</taxon>
        <taxon>Lactobacillales</taxon>
        <taxon>Lactobacillaceae</taxon>
        <taxon>Limosilactobacillus</taxon>
    </lineage>
</organism>
<dbReference type="PANTHER" id="PTHR11986">
    <property type="entry name" value="AMINOTRANSFERASE CLASS III"/>
    <property type="match status" value="1"/>
</dbReference>
<sequence>MSHLFPTYTRFPFEIVKGIGAHLFDEQGNEYLDLTSGIGVCGLGYNVKALNDAVEHQLHQVWHTSNLYESSLQESVAAQLGVHQDMLVSFANSGTEANEAALKLARKATGRLDFLAFDHSFHGRSAGSLTVTGNEGIKEGFLPLVPGARFAKYNDFAAIDEIKPDLAGVILEVVQGEGGVIAGDAKWLKTVQDKCHEVGALLLIDEVQTGMGRTGSLFAFEQFGLDPDIYTVAKGLANGIPVGAMIGKKELGQYFGPGSHGSTFAGNPLAMAAAQQVLKTLNQEFLSTVQQKAVAMHQAMEKELLPMDMVDSISGLGLMIGIHLNQAVSVGQVLAQLHSQHVLALSARDNTLRLLPPLITSQDELLAGVDEIKKALNTVESATATA</sequence>
<evidence type="ECO:0000256" key="3">
    <source>
        <dbReference type="ARBA" id="ARBA00022679"/>
    </source>
</evidence>
<dbReference type="AlphaFoldDB" id="A0A0D4CIR2"/>
<evidence type="ECO:0000313" key="7">
    <source>
        <dbReference type="Proteomes" id="UP000003645"/>
    </source>
</evidence>
<dbReference type="FunFam" id="3.40.640.10:FF:000004">
    <property type="entry name" value="Acetylornithine aminotransferase"/>
    <property type="match status" value="1"/>
</dbReference>
<keyword evidence="2 6" id="KW-0032">Aminotransferase</keyword>
<keyword evidence="4 5" id="KW-0663">Pyridoxal phosphate</keyword>
<evidence type="ECO:0000256" key="4">
    <source>
        <dbReference type="ARBA" id="ARBA00022898"/>
    </source>
</evidence>
<dbReference type="CDD" id="cd00610">
    <property type="entry name" value="OAT_like"/>
    <property type="match status" value="1"/>
</dbReference>
<keyword evidence="7" id="KW-1185">Reference proteome</keyword>
<dbReference type="InterPro" id="IPR049704">
    <property type="entry name" value="Aminotrans_3_PPA_site"/>
</dbReference>
<dbReference type="InterPro" id="IPR015424">
    <property type="entry name" value="PyrdxlP-dep_Trfase"/>
</dbReference>
<dbReference type="NCBIfam" id="NF002797">
    <property type="entry name" value="PRK02936.1"/>
    <property type="match status" value="1"/>
</dbReference>
<evidence type="ECO:0000256" key="1">
    <source>
        <dbReference type="ARBA" id="ARBA00001933"/>
    </source>
</evidence>
<dbReference type="GO" id="GO:0030170">
    <property type="term" value="F:pyridoxal phosphate binding"/>
    <property type="evidence" value="ECO:0007669"/>
    <property type="project" value="InterPro"/>
</dbReference>
<accession>A0A0D4CIR2</accession>
<dbReference type="InterPro" id="IPR015422">
    <property type="entry name" value="PyrdxlP-dep_Trfase_small"/>
</dbReference>
<dbReference type="GO" id="GO:0042802">
    <property type="term" value="F:identical protein binding"/>
    <property type="evidence" value="ECO:0007669"/>
    <property type="project" value="TreeGrafter"/>
</dbReference>
<dbReference type="EMBL" id="CP011013">
    <property type="protein sequence ID" value="AJT50027.1"/>
    <property type="molecule type" value="Genomic_DNA"/>
</dbReference>
<dbReference type="KEGG" id="lmu:LBLM1_02335"/>
<dbReference type="PANTHER" id="PTHR11986:SF79">
    <property type="entry name" value="ACETYLORNITHINE AMINOTRANSFERASE, MITOCHONDRIAL"/>
    <property type="match status" value="1"/>
</dbReference>
<gene>
    <name evidence="6" type="primary">argD</name>
    <name evidence="6" type="ORF">LBLM1_02335</name>
</gene>
<keyword evidence="3 6" id="KW-0808">Transferase</keyword>
<dbReference type="InterPro" id="IPR050103">
    <property type="entry name" value="Class-III_PLP-dep_AT"/>
</dbReference>
<dbReference type="Pfam" id="PF00202">
    <property type="entry name" value="Aminotran_3"/>
    <property type="match status" value="1"/>
</dbReference>
<dbReference type="GO" id="GO:0003992">
    <property type="term" value="F:N2-acetyl-L-ornithine:2-oxoglutarate 5-aminotransferase activity"/>
    <property type="evidence" value="ECO:0007669"/>
    <property type="project" value="UniProtKB-EC"/>
</dbReference>